<comment type="caution">
    <text evidence="1">The sequence shown here is derived from an EMBL/GenBank/DDBJ whole genome shotgun (WGS) entry which is preliminary data.</text>
</comment>
<evidence type="ECO:0000313" key="2">
    <source>
        <dbReference type="Proteomes" id="UP000186804"/>
    </source>
</evidence>
<reference evidence="1 2" key="1">
    <citation type="submission" date="2016-10" db="EMBL/GenBank/DDBJ databases">
        <title>Reductive evolution of mitochondrial metabolism and differential evolution of invasion-related proteins in Cryptosporidium.</title>
        <authorList>
            <person name="Liu S."/>
            <person name="Roellig D.M."/>
            <person name="Guo Y."/>
            <person name="Li N."/>
            <person name="Frace M.A."/>
            <person name="Tang K."/>
            <person name="Zhang L."/>
            <person name="Feng Y."/>
            <person name="Xiao L."/>
        </authorList>
    </citation>
    <scope>NUCLEOTIDE SEQUENCE [LARGE SCALE GENOMIC DNA]</scope>
    <source>
        <strain evidence="1">30847</strain>
    </source>
</reference>
<dbReference type="OrthoDB" id="10277347at2759"/>
<proteinExistence type="predicted"/>
<keyword evidence="2" id="KW-1185">Reference proteome</keyword>
<protein>
    <submittedName>
        <fullName evidence="1">Uncharacterized protein</fullName>
    </submittedName>
</protein>
<dbReference type="EMBL" id="LRBS01000123">
    <property type="protein sequence ID" value="OII71360.1"/>
    <property type="molecule type" value="Genomic_DNA"/>
</dbReference>
<organism evidence="1 2">
    <name type="scientific">Cryptosporidium andersoni</name>
    <dbReference type="NCBI Taxonomy" id="117008"/>
    <lineage>
        <taxon>Eukaryota</taxon>
        <taxon>Sar</taxon>
        <taxon>Alveolata</taxon>
        <taxon>Apicomplexa</taxon>
        <taxon>Conoidasida</taxon>
        <taxon>Coccidia</taxon>
        <taxon>Eucoccidiorida</taxon>
        <taxon>Eimeriorina</taxon>
        <taxon>Cryptosporidiidae</taxon>
        <taxon>Cryptosporidium</taxon>
    </lineage>
</organism>
<dbReference type="Proteomes" id="UP000186804">
    <property type="component" value="Unassembled WGS sequence"/>
</dbReference>
<dbReference type="RefSeq" id="XP_067066611.1">
    <property type="nucleotide sequence ID" value="XM_067212749.1"/>
</dbReference>
<sequence>MLSPLKAKLWDTVDDNRLIKEKTKIECTLKDKTENENHNMRAAILNTCSDKYSEIKTTIVIHNPPGGKSSLTLG</sequence>
<name>A0A1J4MAV5_9CRYT</name>
<gene>
    <name evidence="1" type="ORF">cand_025190</name>
</gene>
<dbReference type="VEuPathDB" id="CryptoDB:cand_025190"/>
<evidence type="ECO:0000313" key="1">
    <source>
        <dbReference type="EMBL" id="OII71360.1"/>
    </source>
</evidence>
<dbReference type="AlphaFoldDB" id="A0A1J4MAV5"/>
<dbReference type="GeneID" id="92366703"/>
<accession>A0A1J4MAV5</accession>